<dbReference type="EMBL" id="QXIX01000030">
    <property type="protein sequence ID" value="RIE14343.1"/>
    <property type="molecule type" value="Genomic_DNA"/>
</dbReference>
<feature type="transmembrane region" description="Helical" evidence="1">
    <location>
        <begin position="14"/>
        <end position="31"/>
    </location>
</feature>
<keyword evidence="1" id="KW-1133">Transmembrane helix</keyword>
<evidence type="ECO:0000313" key="3">
    <source>
        <dbReference type="Proteomes" id="UP000265724"/>
    </source>
</evidence>
<feature type="transmembrane region" description="Helical" evidence="1">
    <location>
        <begin position="101"/>
        <end position="126"/>
    </location>
</feature>
<keyword evidence="1" id="KW-0812">Transmembrane</keyword>
<feature type="transmembrane region" description="Helical" evidence="1">
    <location>
        <begin position="146"/>
        <end position="169"/>
    </location>
</feature>
<evidence type="ECO:0000313" key="2">
    <source>
        <dbReference type="EMBL" id="RIE14343.1"/>
    </source>
</evidence>
<reference evidence="2 3" key="1">
    <citation type="submission" date="2018-09" db="EMBL/GenBank/DDBJ databases">
        <title>Discovery and Ecogenomic Context for Candidatus Cryosericales, a Global Caldiserica Order Active in Thawing Permafrost.</title>
        <authorList>
            <person name="Martinez M.A."/>
            <person name="Woodcroft B.J."/>
            <person name="Ignacio Espinoza J.C."/>
            <person name="Zayed A."/>
            <person name="Singleton C.M."/>
            <person name="Boyd J."/>
            <person name="Li Y.-F."/>
            <person name="Purvine S."/>
            <person name="Maughan H."/>
            <person name="Hodgkins S.B."/>
            <person name="Anderson D."/>
            <person name="Sederholm M."/>
            <person name="Temperton B."/>
            <person name="Saleska S.R."/>
            <person name="Tyson G.W."/>
            <person name="Rich V.I."/>
        </authorList>
    </citation>
    <scope>NUCLEOTIDE SEQUENCE [LARGE SCALE GENOMIC DNA]</scope>
    <source>
        <strain evidence="2 3">SMC2</strain>
    </source>
</reference>
<dbReference type="Proteomes" id="UP000265724">
    <property type="component" value="Unassembled WGS sequence"/>
</dbReference>
<keyword evidence="1" id="KW-0472">Membrane</keyword>
<dbReference type="RefSeq" id="WP_119088318.1">
    <property type="nucleotide sequence ID" value="NZ_QXIV01000059.1"/>
</dbReference>
<proteinExistence type="predicted"/>
<evidence type="ECO:0008006" key="4">
    <source>
        <dbReference type="Google" id="ProtNLM"/>
    </source>
</evidence>
<feature type="transmembrane region" description="Helical" evidence="1">
    <location>
        <begin position="181"/>
        <end position="204"/>
    </location>
</feature>
<sequence>MWKLVRYEFRGRRLLYTIGLITMCALTLYQATRFIGMHEDPAQSAPVSMSVPLMMAGFWVLFYAVMTVINIVTYTQDLYGDTGYLVFGLPLHGAEVLGSRIVLLVFDTLMTLLGGMTSVIILACLAPGLAQQVRPYVGRFLLTSDYWVMCLGVLAVIVSFMSIMFFGVTFGKTLTNSKKHLGSIFSALVVIVVLWLSAQFGLVLEETMFSGVRLYLRPWENLPFLGAGSQPVTFPLVSPLLFVVLGVLAFVMTSWLMDRKLNL</sequence>
<feature type="transmembrane region" description="Helical" evidence="1">
    <location>
        <begin position="236"/>
        <end position="257"/>
    </location>
</feature>
<feature type="transmembrane region" description="Helical" evidence="1">
    <location>
        <begin position="51"/>
        <end position="72"/>
    </location>
</feature>
<organism evidence="2 3">
    <name type="scientific">Candidatus Cryosericum hinesii</name>
    <dbReference type="NCBI Taxonomy" id="2290915"/>
    <lineage>
        <taxon>Bacteria</taxon>
        <taxon>Pseudomonadati</taxon>
        <taxon>Caldisericota/Cryosericota group</taxon>
        <taxon>Candidatus Cryosericota</taxon>
        <taxon>Candidatus Cryosericia</taxon>
        <taxon>Candidatus Cryosericales</taxon>
        <taxon>Candidatus Cryosericaceae</taxon>
        <taxon>Candidatus Cryosericum</taxon>
    </lineage>
</organism>
<keyword evidence="3" id="KW-1185">Reference proteome</keyword>
<evidence type="ECO:0000256" key="1">
    <source>
        <dbReference type="SAM" id="Phobius"/>
    </source>
</evidence>
<accession>A0ABX9MFY2</accession>
<name>A0ABX9MFY2_9BACT</name>
<protein>
    <recommendedName>
        <fullName evidence="4">ABC transporter permease</fullName>
    </recommendedName>
</protein>
<gene>
    <name evidence="2" type="ORF">SMC2_03085</name>
</gene>
<comment type="caution">
    <text evidence="2">The sequence shown here is derived from an EMBL/GenBank/DDBJ whole genome shotgun (WGS) entry which is preliminary data.</text>
</comment>